<dbReference type="InterPro" id="IPR005025">
    <property type="entry name" value="FMN_Rdtase-like_dom"/>
</dbReference>
<proteinExistence type="predicted"/>
<dbReference type="InterPro" id="IPR029039">
    <property type="entry name" value="Flavoprotein-like_sf"/>
</dbReference>
<dbReference type="AlphaFoldDB" id="A0A921IPH2"/>
<dbReference type="InterPro" id="IPR050712">
    <property type="entry name" value="NAD(P)H-dep_reductase"/>
</dbReference>
<gene>
    <name evidence="2" type="ORF">K8U80_04170</name>
</gene>
<evidence type="ECO:0000313" key="3">
    <source>
        <dbReference type="Proteomes" id="UP000746751"/>
    </source>
</evidence>
<name>A0A921IPH2_9ACTN</name>
<evidence type="ECO:0000259" key="1">
    <source>
        <dbReference type="Pfam" id="PF03358"/>
    </source>
</evidence>
<dbReference type="GO" id="GO:0016491">
    <property type="term" value="F:oxidoreductase activity"/>
    <property type="evidence" value="ECO:0007669"/>
    <property type="project" value="InterPro"/>
</dbReference>
<dbReference type="SUPFAM" id="SSF52218">
    <property type="entry name" value="Flavoproteins"/>
    <property type="match status" value="1"/>
</dbReference>
<sequence length="183" mass="20129">MKKILLISGSLRRQSFNTQMAHEAAKLLEGRARVKLLDFSALPYMNQDREQPVPEVVARVRTEVQSADGLWFFTPEYNYSYPGVLKNMLDWMSRPVKPGETATAIAGKKATICAAAGRSAGAGARAKLSELLQAIKVDLMAEPQLGVVLDREAFTSDVLSLSDEQRAELAEQADAFLSYLGEH</sequence>
<reference evidence="2" key="2">
    <citation type="submission" date="2021-09" db="EMBL/GenBank/DDBJ databases">
        <authorList>
            <person name="Gilroy R."/>
        </authorList>
    </citation>
    <scope>NUCLEOTIDE SEQUENCE</scope>
    <source>
        <strain evidence="2">ChiGjej2B2-7701</strain>
    </source>
</reference>
<evidence type="ECO:0000313" key="2">
    <source>
        <dbReference type="EMBL" id="HJG30576.1"/>
    </source>
</evidence>
<feature type="domain" description="NADPH-dependent FMN reductase-like" evidence="1">
    <location>
        <begin position="3"/>
        <end position="145"/>
    </location>
</feature>
<dbReference type="PANTHER" id="PTHR30543">
    <property type="entry name" value="CHROMATE REDUCTASE"/>
    <property type="match status" value="1"/>
</dbReference>
<dbReference type="PANTHER" id="PTHR30543:SF21">
    <property type="entry name" value="NAD(P)H-DEPENDENT FMN REDUCTASE LOT6"/>
    <property type="match status" value="1"/>
</dbReference>
<dbReference type="Proteomes" id="UP000746751">
    <property type="component" value="Unassembled WGS sequence"/>
</dbReference>
<dbReference type="EMBL" id="DYVF01000029">
    <property type="protein sequence ID" value="HJG30576.1"/>
    <property type="molecule type" value="Genomic_DNA"/>
</dbReference>
<organism evidence="2 3">
    <name type="scientific">Collinsella ihumii</name>
    <dbReference type="NCBI Taxonomy" id="1720204"/>
    <lineage>
        <taxon>Bacteria</taxon>
        <taxon>Bacillati</taxon>
        <taxon>Actinomycetota</taxon>
        <taxon>Coriobacteriia</taxon>
        <taxon>Coriobacteriales</taxon>
        <taxon>Coriobacteriaceae</taxon>
        <taxon>Collinsella</taxon>
    </lineage>
</organism>
<dbReference type="GO" id="GO:0005829">
    <property type="term" value="C:cytosol"/>
    <property type="evidence" value="ECO:0007669"/>
    <property type="project" value="TreeGrafter"/>
</dbReference>
<accession>A0A921IPH2</accession>
<dbReference type="Pfam" id="PF03358">
    <property type="entry name" value="FMN_red"/>
    <property type="match status" value="1"/>
</dbReference>
<protein>
    <submittedName>
        <fullName evidence="2">NAD(P)H-dependent oxidoreductase</fullName>
    </submittedName>
</protein>
<comment type="caution">
    <text evidence="2">The sequence shown here is derived from an EMBL/GenBank/DDBJ whole genome shotgun (WGS) entry which is preliminary data.</text>
</comment>
<dbReference type="Gene3D" id="3.40.50.360">
    <property type="match status" value="1"/>
</dbReference>
<dbReference type="GO" id="GO:0010181">
    <property type="term" value="F:FMN binding"/>
    <property type="evidence" value="ECO:0007669"/>
    <property type="project" value="TreeGrafter"/>
</dbReference>
<reference evidence="2" key="1">
    <citation type="journal article" date="2021" name="PeerJ">
        <title>Extensive microbial diversity within the chicken gut microbiome revealed by metagenomics and culture.</title>
        <authorList>
            <person name="Gilroy R."/>
            <person name="Ravi A."/>
            <person name="Getino M."/>
            <person name="Pursley I."/>
            <person name="Horton D.L."/>
            <person name="Alikhan N.F."/>
            <person name="Baker D."/>
            <person name="Gharbi K."/>
            <person name="Hall N."/>
            <person name="Watson M."/>
            <person name="Adriaenssens E.M."/>
            <person name="Foster-Nyarko E."/>
            <person name="Jarju S."/>
            <person name="Secka A."/>
            <person name="Antonio M."/>
            <person name="Oren A."/>
            <person name="Chaudhuri R.R."/>
            <person name="La Ragione R."/>
            <person name="Hildebrand F."/>
            <person name="Pallen M.J."/>
        </authorList>
    </citation>
    <scope>NUCLEOTIDE SEQUENCE</scope>
    <source>
        <strain evidence="2">ChiGjej2B2-7701</strain>
    </source>
</reference>